<name>A0A918YJZ2_9ACTN</name>
<comment type="caution">
    <text evidence="2">The sequence shown here is derived from an EMBL/GenBank/DDBJ whole genome shotgun (WGS) entry which is preliminary data.</text>
</comment>
<evidence type="ECO:0000313" key="2">
    <source>
        <dbReference type="EMBL" id="GHE06564.1"/>
    </source>
</evidence>
<dbReference type="Proteomes" id="UP000655443">
    <property type="component" value="Unassembled WGS sequence"/>
</dbReference>
<organism evidence="2 3">
    <name type="scientific">Streptomyces alanosinicus</name>
    <dbReference type="NCBI Taxonomy" id="68171"/>
    <lineage>
        <taxon>Bacteria</taxon>
        <taxon>Bacillati</taxon>
        <taxon>Actinomycetota</taxon>
        <taxon>Actinomycetes</taxon>
        <taxon>Kitasatosporales</taxon>
        <taxon>Streptomycetaceae</taxon>
        <taxon>Streptomyces</taxon>
    </lineage>
</organism>
<reference evidence="2" key="1">
    <citation type="journal article" date="2014" name="Int. J. Syst. Evol. Microbiol.">
        <title>Complete genome sequence of Corynebacterium casei LMG S-19264T (=DSM 44701T), isolated from a smear-ripened cheese.</title>
        <authorList>
            <consortium name="US DOE Joint Genome Institute (JGI-PGF)"/>
            <person name="Walter F."/>
            <person name="Albersmeier A."/>
            <person name="Kalinowski J."/>
            <person name="Ruckert C."/>
        </authorList>
    </citation>
    <scope>NUCLEOTIDE SEQUENCE</scope>
    <source>
        <strain evidence="2">JCM 4714</strain>
    </source>
</reference>
<feature type="region of interest" description="Disordered" evidence="1">
    <location>
        <begin position="180"/>
        <end position="203"/>
    </location>
</feature>
<sequence length="203" mass="21866">MVILDTPYRLVGLSGADPVSGEHYPETEGGRWGIGGRSAWARLAYADGRTVFTVARCDEEPGDTFVPASRTYAVGCLSSVLQSRGRPGRMIAVHGTTETAVLTVDDVDVEYPALRAYAQGSYWWDARARLAWLIAGLRRRPGTLPYRQAVPMGPYEALAVHLDDDRVIAVTQPTEMPVPALRTYAPKAPGQPARGGSPARAGS</sequence>
<keyword evidence="3" id="KW-1185">Reference proteome</keyword>
<evidence type="ECO:0000313" key="3">
    <source>
        <dbReference type="Proteomes" id="UP000655443"/>
    </source>
</evidence>
<dbReference type="RefSeq" id="WP_189955531.1">
    <property type="nucleotide sequence ID" value="NZ_BMVG01000011.1"/>
</dbReference>
<dbReference type="AlphaFoldDB" id="A0A918YJZ2"/>
<evidence type="ECO:0000256" key="1">
    <source>
        <dbReference type="SAM" id="MobiDB-lite"/>
    </source>
</evidence>
<dbReference type="EMBL" id="BMVG01000011">
    <property type="protein sequence ID" value="GHE06564.1"/>
    <property type="molecule type" value="Genomic_DNA"/>
</dbReference>
<accession>A0A918YJZ2</accession>
<gene>
    <name evidence="2" type="ORF">GCM10010339_47600</name>
</gene>
<proteinExistence type="predicted"/>
<reference evidence="2" key="2">
    <citation type="submission" date="2020-09" db="EMBL/GenBank/DDBJ databases">
        <authorList>
            <person name="Sun Q."/>
            <person name="Ohkuma M."/>
        </authorList>
    </citation>
    <scope>NUCLEOTIDE SEQUENCE</scope>
    <source>
        <strain evidence="2">JCM 4714</strain>
    </source>
</reference>
<protein>
    <submittedName>
        <fullName evidence="2">Uncharacterized protein</fullName>
    </submittedName>
</protein>